<feature type="domain" description="Cytochrome c assembly protein" evidence="10">
    <location>
        <begin position="25"/>
        <end position="180"/>
    </location>
</feature>
<keyword evidence="9" id="KW-0813">Transport</keyword>
<dbReference type="InterPro" id="IPR045062">
    <property type="entry name" value="Cyt_c_biogenesis_CcsA/CcmC"/>
</dbReference>
<keyword evidence="7 9" id="KW-1133">Transmembrane helix</keyword>
<keyword evidence="5 9" id="KW-0812">Transmembrane</keyword>
<comment type="similarity">
    <text evidence="3 9">Belongs to the CcmC/CycZ/HelC family.</text>
</comment>
<evidence type="ECO:0000259" key="10">
    <source>
        <dbReference type="Pfam" id="PF01578"/>
    </source>
</evidence>
<feature type="transmembrane region" description="Helical" evidence="9">
    <location>
        <begin position="59"/>
        <end position="79"/>
    </location>
</feature>
<dbReference type="AlphaFoldDB" id="D9I366"/>
<accession>D9I366</accession>
<dbReference type="GO" id="GO:0020037">
    <property type="term" value="F:heme binding"/>
    <property type="evidence" value="ECO:0007669"/>
    <property type="project" value="InterPro"/>
</dbReference>
<evidence type="ECO:0000256" key="3">
    <source>
        <dbReference type="ARBA" id="ARBA00005840"/>
    </source>
</evidence>
<sequence>MRQIISPVFLLRISQSWLRPSAWVAGVLLLLGFWLSLIWSPADYIQGETVRIMYVHVPASWGAMMTYFAMAVLSLYAFLKQNPTAHILTRSMAPIGLCLCMISLLTGAIWGKPTWGAWWVWDARLTSMLILGFLYAGYILVCAFVKPEQHALKVAAILAIIGSINLPIIKWSVNWWHTLHQPASILRLAKPAIHWQMLVPLLTMAFGMAALCFCFFLITLRGNLLQQKFLALLLRKTHP</sequence>
<name>D9I366_9PROT</name>
<dbReference type="PANTHER" id="PTHR30071">
    <property type="entry name" value="HEME EXPORTER PROTEIN C"/>
    <property type="match status" value="1"/>
</dbReference>
<proteinExistence type="inferred from homology"/>
<dbReference type="InterPro" id="IPR002541">
    <property type="entry name" value="Cyt_c_assembly"/>
</dbReference>
<evidence type="ECO:0000256" key="1">
    <source>
        <dbReference type="ARBA" id="ARBA00002442"/>
    </source>
</evidence>
<dbReference type="PANTHER" id="PTHR30071:SF1">
    <property type="entry name" value="CYTOCHROME B_B6 PROTEIN-RELATED"/>
    <property type="match status" value="1"/>
</dbReference>
<dbReference type="GO" id="GO:0017004">
    <property type="term" value="P:cytochrome complex assembly"/>
    <property type="evidence" value="ECO:0007669"/>
    <property type="project" value="UniProtKB-KW"/>
</dbReference>
<evidence type="ECO:0000256" key="8">
    <source>
        <dbReference type="ARBA" id="ARBA00023136"/>
    </source>
</evidence>
<dbReference type="PRINTS" id="PR01386">
    <property type="entry name" value="CCMCBIOGNSIS"/>
</dbReference>
<evidence type="ECO:0000256" key="7">
    <source>
        <dbReference type="ARBA" id="ARBA00022989"/>
    </source>
</evidence>
<dbReference type="Pfam" id="PF01578">
    <property type="entry name" value="Cytochrom_C_asm"/>
    <property type="match status" value="1"/>
</dbReference>
<feature type="transmembrane region" description="Helical" evidence="9">
    <location>
        <begin position="193"/>
        <end position="218"/>
    </location>
</feature>
<reference evidence="11" key="1">
    <citation type="submission" date="2010-04" db="EMBL/GenBank/DDBJ databases">
        <title>Phylogenomics of Odyssella thessalonicensis, a new Alphaproteobacteria order.</title>
        <authorList>
            <person name="Madoui M.-A."/>
            <person name="Robert C."/>
            <person name="Raoult D."/>
        </authorList>
    </citation>
    <scope>NUCLEOTIDE SEQUENCE</scope>
    <source>
        <strain evidence="11">L13</strain>
    </source>
</reference>
<gene>
    <name evidence="9" type="primary">ccmC</name>
</gene>
<evidence type="ECO:0000256" key="2">
    <source>
        <dbReference type="ARBA" id="ARBA00004141"/>
    </source>
</evidence>
<dbReference type="NCBIfam" id="TIGR01191">
    <property type="entry name" value="ccmC"/>
    <property type="match status" value="1"/>
</dbReference>
<keyword evidence="8 9" id="KW-0472">Membrane</keyword>
<keyword evidence="9" id="KW-0997">Cell inner membrane</keyword>
<evidence type="ECO:0000256" key="9">
    <source>
        <dbReference type="RuleBase" id="RU364092"/>
    </source>
</evidence>
<dbReference type="EMBL" id="HM072449">
    <property type="protein sequence ID" value="ADI50044.1"/>
    <property type="molecule type" value="Genomic_DNA"/>
</dbReference>
<keyword evidence="9" id="KW-1003">Cell membrane</keyword>
<feature type="transmembrane region" description="Helical" evidence="9">
    <location>
        <begin position="123"/>
        <end position="145"/>
    </location>
</feature>
<dbReference type="GO" id="GO:0005886">
    <property type="term" value="C:plasma membrane"/>
    <property type="evidence" value="ECO:0007669"/>
    <property type="project" value="UniProtKB-SubCell"/>
</dbReference>
<evidence type="ECO:0000256" key="4">
    <source>
        <dbReference type="ARBA" id="ARBA00016463"/>
    </source>
</evidence>
<dbReference type="InterPro" id="IPR003557">
    <property type="entry name" value="Cyt_c_biogenesis_CcmC"/>
</dbReference>
<comment type="subcellular location">
    <subcellularLocation>
        <location evidence="9">Cell inner membrane</location>
    </subcellularLocation>
    <subcellularLocation>
        <location evidence="2">Membrane</location>
        <topology evidence="2">Multi-pass membrane protein</topology>
    </subcellularLocation>
</comment>
<feature type="transmembrane region" description="Helical" evidence="9">
    <location>
        <begin position="152"/>
        <end position="173"/>
    </location>
</feature>
<dbReference type="GO" id="GO:0015232">
    <property type="term" value="F:heme transmembrane transporter activity"/>
    <property type="evidence" value="ECO:0007669"/>
    <property type="project" value="InterPro"/>
</dbReference>
<protein>
    <recommendedName>
        <fullName evidence="4 9">Heme exporter protein C</fullName>
    </recommendedName>
    <alternativeName>
        <fullName evidence="9">Cytochrome c-type biogenesis protein</fullName>
    </alternativeName>
</protein>
<feature type="transmembrane region" description="Helical" evidence="9">
    <location>
        <begin position="91"/>
        <end position="111"/>
    </location>
</feature>
<evidence type="ECO:0000313" key="11">
    <source>
        <dbReference type="EMBL" id="ADI50044.1"/>
    </source>
</evidence>
<evidence type="ECO:0000256" key="5">
    <source>
        <dbReference type="ARBA" id="ARBA00022692"/>
    </source>
</evidence>
<feature type="non-terminal residue" evidence="11">
    <location>
        <position position="239"/>
    </location>
</feature>
<comment type="function">
    <text evidence="1 9">Required for the export of heme to the periplasm for the biogenesis of c-type cytochromes.</text>
</comment>
<keyword evidence="6 9" id="KW-0201">Cytochrome c-type biogenesis</keyword>
<organism evidence="11">
    <name type="scientific">Candidatus Odyssella thessalonicensis</name>
    <dbReference type="NCBI Taxonomy" id="84647"/>
    <lineage>
        <taxon>Bacteria</taxon>
        <taxon>Pseudomonadati</taxon>
        <taxon>Pseudomonadota</taxon>
        <taxon>Alphaproteobacteria</taxon>
        <taxon>Holosporales</taxon>
        <taxon>Candidatus Paracaedibacteraceae</taxon>
        <taxon>Candidatus Odyssella</taxon>
    </lineage>
</organism>
<feature type="transmembrane region" description="Helical" evidence="9">
    <location>
        <begin position="21"/>
        <end position="39"/>
    </location>
</feature>
<evidence type="ECO:0000256" key="6">
    <source>
        <dbReference type="ARBA" id="ARBA00022748"/>
    </source>
</evidence>